<gene>
    <name evidence="1" type="ORF">FrCorBMG51_17550</name>
</gene>
<protein>
    <submittedName>
        <fullName evidence="1">Uncharacterized protein</fullName>
    </submittedName>
</protein>
<dbReference type="Proteomes" id="UP000035425">
    <property type="component" value="Unassembled WGS sequence"/>
</dbReference>
<accession>A0ABR5F195</accession>
<keyword evidence="2" id="KW-1185">Reference proteome</keyword>
<evidence type="ECO:0000313" key="2">
    <source>
        <dbReference type="Proteomes" id="UP000035425"/>
    </source>
</evidence>
<dbReference type="RefSeq" id="WP_047224143.1">
    <property type="nucleotide sequence ID" value="NZ_JWIO01000031.1"/>
</dbReference>
<sequence>MRSNVIRPTREELEERRRVILERIGLTAEELRARRDAYDLAGDEFATVIELEEIDFLLGA</sequence>
<dbReference type="EMBL" id="JWIO01000031">
    <property type="protein sequence ID" value="KLL10484.1"/>
    <property type="molecule type" value="Genomic_DNA"/>
</dbReference>
<organism evidence="1 2">
    <name type="scientific">Protofrankia coriariae</name>
    <dbReference type="NCBI Taxonomy" id="1562887"/>
    <lineage>
        <taxon>Bacteria</taxon>
        <taxon>Bacillati</taxon>
        <taxon>Actinomycetota</taxon>
        <taxon>Actinomycetes</taxon>
        <taxon>Frankiales</taxon>
        <taxon>Frankiaceae</taxon>
        <taxon>Protofrankia</taxon>
    </lineage>
</organism>
<proteinExistence type="predicted"/>
<evidence type="ECO:0000313" key="1">
    <source>
        <dbReference type="EMBL" id="KLL10484.1"/>
    </source>
</evidence>
<comment type="caution">
    <text evidence="1">The sequence shown here is derived from an EMBL/GenBank/DDBJ whole genome shotgun (WGS) entry which is preliminary data.</text>
</comment>
<name>A0ABR5F195_9ACTN</name>
<reference evidence="1 2" key="1">
    <citation type="submission" date="2014-12" db="EMBL/GenBank/DDBJ databases">
        <title>Frankia sp. BMG5.1 draft genome.</title>
        <authorList>
            <person name="Gtari M."/>
            <person name="Ghodhbane-Gtari F."/>
            <person name="Nouioui I."/>
            <person name="Ktari A."/>
            <person name="Hezbri K."/>
            <person name="Mimouni W."/>
            <person name="Sbissi I."/>
            <person name="Ayari A."/>
            <person name="Yamanaka T."/>
            <person name="Normand P."/>
            <person name="Tisa L.S."/>
            <person name="Boudabous A."/>
        </authorList>
    </citation>
    <scope>NUCLEOTIDE SEQUENCE [LARGE SCALE GENOMIC DNA]</scope>
    <source>
        <strain evidence="1 2">BMG5.1</strain>
    </source>
</reference>